<organism evidence="1 2">
    <name type="scientific">Yersinia pseudotuberculosis serotype O:1b (strain IP 31758)</name>
    <dbReference type="NCBI Taxonomy" id="349747"/>
    <lineage>
        <taxon>Bacteria</taxon>
        <taxon>Pseudomonadati</taxon>
        <taxon>Pseudomonadota</taxon>
        <taxon>Gammaproteobacteria</taxon>
        <taxon>Enterobacterales</taxon>
        <taxon>Yersiniaceae</taxon>
        <taxon>Yersinia</taxon>
    </lineage>
</organism>
<evidence type="ECO:0000313" key="1">
    <source>
        <dbReference type="EMBL" id="ABS48857.1"/>
    </source>
</evidence>
<dbReference type="InterPro" id="IPR021283">
    <property type="entry name" value="Phage_Wedge1"/>
</dbReference>
<reference evidence="1 2" key="1">
    <citation type="journal article" date="2007" name="PLoS Genet.">
        <title>The complete genome sequence of Yersinia pseudotuberculosis IP31758, the causative agent of Far East scarlet-like fever.</title>
        <authorList>
            <person name="Eppinger M."/>
            <person name="Rosovitz M.J."/>
            <person name="Fricke W.F."/>
            <person name="Rasko D.A."/>
            <person name="Kokorina G."/>
            <person name="Fayolle C."/>
            <person name="Lindler L.E."/>
            <person name="Carniel E."/>
            <person name="Ravel J."/>
        </authorList>
    </citation>
    <scope>NUCLEOTIDE SEQUENCE [LARGE SCALE GENOMIC DNA]</scope>
    <source>
        <strain evidence="1 2">IP 31758</strain>
    </source>
</reference>
<evidence type="ECO:0008006" key="3">
    <source>
        <dbReference type="Google" id="ProtNLM"/>
    </source>
</evidence>
<dbReference type="Pfam" id="PF11041">
    <property type="entry name" value="Phage_Wedge1"/>
    <property type="match status" value="2"/>
</dbReference>
<dbReference type="Gene3D" id="3.80.10.10">
    <property type="entry name" value="Ribonuclease Inhibitor"/>
    <property type="match status" value="1"/>
</dbReference>
<proteinExistence type="predicted"/>
<name>A0A0U1R119_YERP3</name>
<accession>A0A0U1R119</accession>
<dbReference type="EMBL" id="CP000720">
    <property type="protein sequence ID" value="ABS48857.1"/>
    <property type="molecule type" value="Genomic_DNA"/>
</dbReference>
<dbReference type="AlphaFoldDB" id="A0A0U1R119"/>
<dbReference type="Proteomes" id="UP000002412">
    <property type="component" value="Chromosome"/>
</dbReference>
<gene>
    <name evidence="1" type="ordered locus">YpsIP31758_2931</name>
</gene>
<dbReference type="HOGENOM" id="CLU_452645_0_0_6"/>
<evidence type="ECO:0000313" key="2">
    <source>
        <dbReference type="Proteomes" id="UP000002412"/>
    </source>
</evidence>
<protein>
    <recommendedName>
        <fullName evidence="3">DUF2612 domain-containing protein</fullName>
    </recommendedName>
</protein>
<dbReference type="InterPro" id="IPR032675">
    <property type="entry name" value="LRR_dom_sf"/>
</dbReference>
<sequence>MQLLAHLFWWVFLWTQYMSKQIPEINSSMDLLRNIIWQYDGSEEIQTLMQKKEEWYNQAHTEFWNNWFTDVFDLRTANDFGLSVWALILGVNLFIPECPSVVLTTEQKRLVCRLRYYQLITRCTIPEVNGIMMDMFATENGKAYALDPNDMSSIMYVFTEQPASAVALILTKYDLLPRPATVGLKFRVIRYIPFGFGQYYQNFEHAGFWDGGELINYGWRINLFFDNDSGVLHGQIASSDSTIDLSGIDVTLYYTKSTGETFTREVTTADGLFTDLVSRSGAYSVIAKTQIFTPTCTVDNVESRSYTFTYLISGADVMLKIYNTEAPLFKLNDIGEVITIDYGDGVDSDDYRVDSQGLVYATRALTTGVTYRITIKRSNSCVFYHSSLAFENKVIEVISVSGSRQSMANSFTACTELQVIQAGAFDYLPNVTTFSFAFNDCLSLQLIPDNLFKYCTRVVNFSYVFLSCGSLQYIPTGLFDYNPLVTTFQFAFRFCTSLKEIPAGLFDNNTFVTSFKITFGNCSKILSAPTGLFDNAPNATIFENVFVDCLLMTSDINDIFPLAEYNAIKDLWWAFNNCRLLRGSALTFIDKVTNVTIKTKAFTNASSLSDYNQIPAAWR</sequence>
<dbReference type="SUPFAM" id="SSF52058">
    <property type="entry name" value="L domain-like"/>
    <property type="match status" value="1"/>
</dbReference>
<dbReference type="KEGG" id="ypi:YpsIP31758_2931"/>